<dbReference type="GO" id="GO:0005886">
    <property type="term" value="C:plasma membrane"/>
    <property type="evidence" value="ECO:0007669"/>
    <property type="project" value="UniProtKB-SubCell"/>
</dbReference>
<comment type="subcellular location">
    <subcellularLocation>
        <location evidence="1 7">Cell membrane</location>
        <topology evidence="1 7">Multi-pass membrane protein</topology>
    </subcellularLocation>
</comment>
<dbReference type="PANTHER" id="PTHR30193:SF1">
    <property type="entry name" value="ABC TRANSPORTER PERMEASE PROTEIN YESP-RELATED"/>
    <property type="match status" value="1"/>
</dbReference>
<reference evidence="10 11" key="1">
    <citation type="submission" date="2016-10" db="EMBL/GenBank/DDBJ databases">
        <authorList>
            <person name="de Groot N.N."/>
        </authorList>
    </citation>
    <scope>NUCLEOTIDE SEQUENCE [LARGE SCALE GENOMIC DNA]</scope>
    <source>
        <strain evidence="10 11">NP_1H</strain>
    </source>
</reference>
<dbReference type="Proteomes" id="UP000199258">
    <property type="component" value="Unassembled WGS sequence"/>
</dbReference>
<keyword evidence="11" id="KW-1185">Reference proteome</keyword>
<feature type="compositionally biased region" description="Basic and acidic residues" evidence="8">
    <location>
        <begin position="8"/>
        <end position="21"/>
    </location>
</feature>
<feature type="region of interest" description="Disordered" evidence="8">
    <location>
        <begin position="1"/>
        <end position="21"/>
    </location>
</feature>
<dbReference type="InterPro" id="IPR051393">
    <property type="entry name" value="ABC_transporter_permease"/>
</dbReference>
<dbReference type="InterPro" id="IPR000515">
    <property type="entry name" value="MetI-like"/>
</dbReference>
<keyword evidence="3" id="KW-1003">Cell membrane</keyword>
<feature type="transmembrane region" description="Helical" evidence="7">
    <location>
        <begin position="33"/>
        <end position="59"/>
    </location>
</feature>
<dbReference type="Pfam" id="PF00528">
    <property type="entry name" value="BPD_transp_1"/>
    <property type="match status" value="1"/>
</dbReference>
<keyword evidence="5 7" id="KW-1133">Transmembrane helix</keyword>
<evidence type="ECO:0000256" key="5">
    <source>
        <dbReference type="ARBA" id="ARBA00022989"/>
    </source>
</evidence>
<keyword evidence="4 7" id="KW-0812">Transmembrane</keyword>
<sequence length="314" mass="34769">MSALSEMSRLKKEPQAKKRKLTAAEKKEERVGYLFLAPWLVGLVLITIGPMAASLYLSFTDYNLLQPPEWTGLDNYTRMLEDTRLQNSLQVTFLYVFVSVPLQLIAALALALILDRGMRGLSFYRSVYYLPSLLGGSVAIAVLWRQIFGTSGLVNQVLALAGIEGKGWIADPSTALGTLMVLNVWTFGAPMVIFLAGLRQIPTMYYEAASVDGASKVRQFATITIPLLTPIIFFNLVLQIIGAFQSFTQAFVVSGGTGGPADSTMFFTLYLYQQGFGNFNMGYASAMAWLLLLIIAAFTFINFIASKWWVFYDD</sequence>
<dbReference type="RefSeq" id="WP_090587938.1">
    <property type="nucleotide sequence ID" value="NZ_FNDT01000021.1"/>
</dbReference>
<evidence type="ECO:0000313" key="10">
    <source>
        <dbReference type="EMBL" id="SDI73253.1"/>
    </source>
</evidence>
<feature type="domain" description="ABC transmembrane type-1" evidence="9">
    <location>
        <begin position="89"/>
        <end position="302"/>
    </location>
</feature>
<evidence type="ECO:0000256" key="6">
    <source>
        <dbReference type="ARBA" id="ARBA00023136"/>
    </source>
</evidence>
<feature type="transmembrane region" description="Helical" evidence="7">
    <location>
        <begin position="219"/>
        <end position="244"/>
    </location>
</feature>
<dbReference type="EMBL" id="FNDT01000021">
    <property type="protein sequence ID" value="SDI73253.1"/>
    <property type="molecule type" value="Genomic_DNA"/>
</dbReference>
<dbReference type="InterPro" id="IPR035906">
    <property type="entry name" value="MetI-like_sf"/>
</dbReference>
<evidence type="ECO:0000256" key="7">
    <source>
        <dbReference type="RuleBase" id="RU363032"/>
    </source>
</evidence>
<dbReference type="STRING" id="335973.SAMN04488693_1216"/>
<organism evidence="10 11">
    <name type="scientific">Arthrobacter subterraneus</name>
    <dbReference type="NCBI Taxonomy" id="335973"/>
    <lineage>
        <taxon>Bacteria</taxon>
        <taxon>Bacillati</taxon>
        <taxon>Actinomycetota</taxon>
        <taxon>Actinomycetes</taxon>
        <taxon>Micrococcales</taxon>
        <taxon>Micrococcaceae</taxon>
        <taxon>Arthrobacter</taxon>
    </lineage>
</organism>
<feature type="transmembrane region" description="Helical" evidence="7">
    <location>
        <begin position="284"/>
        <end position="305"/>
    </location>
</feature>
<accession>A0A1G8MZD9</accession>
<dbReference type="GO" id="GO:0055085">
    <property type="term" value="P:transmembrane transport"/>
    <property type="evidence" value="ECO:0007669"/>
    <property type="project" value="InterPro"/>
</dbReference>
<evidence type="ECO:0000256" key="4">
    <source>
        <dbReference type="ARBA" id="ARBA00022692"/>
    </source>
</evidence>
<keyword evidence="2 7" id="KW-0813">Transport</keyword>
<proteinExistence type="inferred from homology"/>
<feature type="transmembrane region" description="Helical" evidence="7">
    <location>
        <begin position="93"/>
        <end position="114"/>
    </location>
</feature>
<evidence type="ECO:0000313" key="11">
    <source>
        <dbReference type="Proteomes" id="UP000199258"/>
    </source>
</evidence>
<dbReference type="SUPFAM" id="SSF160964">
    <property type="entry name" value="MalF N-terminal region-like"/>
    <property type="match status" value="1"/>
</dbReference>
<name>A0A1G8MZD9_9MICC</name>
<evidence type="ECO:0000256" key="8">
    <source>
        <dbReference type="SAM" id="MobiDB-lite"/>
    </source>
</evidence>
<dbReference type="PANTHER" id="PTHR30193">
    <property type="entry name" value="ABC TRANSPORTER PERMEASE PROTEIN"/>
    <property type="match status" value="1"/>
</dbReference>
<evidence type="ECO:0000256" key="2">
    <source>
        <dbReference type="ARBA" id="ARBA00022448"/>
    </source>
</evidence>
<feature type="transmembrane region" description="Helical" evidence="7">
    <location>
        <begin position="126"/>
        <end position="144"/>
    </location>
</feature>
<evidence type="ECO:0000259" key="9">
    <source>
        <dbReference type="PROSITE" id="PS50928"/>
    </source>
</evidence>
<protein>
    <submittedName>
        <fullName evidence="10">Carbohydrate ABC transporter membrane protein 1, CUT1 family</fullName>
    </submittedName>
</protein>
<dbReference type="OrthoDB" id="4053402at2"/>
<dbReference type="CDD" id="cd06261">
    <property type="entry name" value="TM_PBP2"/>
    <property type="match status" value="1"/>
</dbReference>
<dbReference type="Gene3D" id="1.10.3720.10">
    <property type="entry name" value="MetI-like"/>
    <property type="match status" value="1"/>
</dbReference>
<feature type="transmembrane region" description="Helical" evidence="7">
    <location>
        <begin position="175"/>
        <end position="198"/>
    </location>
</feature>
<dbReference type="PROSITE" id="PS50928">
    <property type="entry name" value="ABC_TM1"/>
    <property type="match status" value="1"/>
</dbReference>
<dbReference type="AlphaFoldDB" id="A0A1G8MZD9"/>
<evidence type="ECO:0000256" key="3">
    <source>
        <dbReference type="ARBA" id="ARBA00022475"/>
    </source>
</evidence>
<evidence type="ECO:0000256" key="1">
    <source>
        <dbReference type="ARBA" id="ARBA00004651"/>
    </source>
</evidence>
<dbReference type="SUPFAM" id="SSF161098">
    <property type="entry name" value="MetI-like"/>
    <property type="match status" value="1"/>
</dbReference>
<gene>
    <name evidence="10" type="ORF">SAMN04488693_1216</name>
</gene>
<keyword evidence="6 7" id="KW-0472">Membrane</keyword>
<comment type="similarity">
    <text evidence="7">Belongs to the binding-protein-dependent transport system permease family.</text>
</comment>